<dbReference type="InterPro" id="IPR036388">
    <property type="entry name" value="WH-like_DNA-bd_sf"/>
</dbReference>
<keyword evidence="2" id="KW-0597">Phosphoprotein</keyword>
<dbReference type="Proteomes" id="UP000431684">
    <property type="component" value="Unassembled WGS sequence"/>
</dbReference>
<protein>
    <submittedName>
        <fullName evidence="6">Response regulator</fullName>
    </submittedName>
</protein>
<dbReference type="GO" id="GO:0005829">
    <property type="term" value="C:cytosol"/>
    <property type="evidence" value="ECO:0007669"/>
    <property type="project" value="TreeGrafter"/>
</dbReference>
<evidence type="ECO:0000256" key="1">
    <source>
        <dbReference type="ARBA" id="ARBA00023125"/>
    </source>
</evidence>
<evidence type="ECO:0000313" key="6">
    <source>
        <dbReference type="EMBL" id="MUI13511.1"/>
    </source>
</evidence>
<dbReference type="OrthoDB" id="9802426at2"/>
<dbReference type="InterPro" id="IPR011006">
    <property type="entry name" value="CheY-like_superfamily"/>
</dbReference>
<organism evidence="6 7">
    <name type="scientific">Pseudoduganella dura</name>
    <dbReference type="NCBI Taxonomy" id="321982"/>
    <lineage>
        <taxon>Bacteria</taxon>
        <taxon>Pseudomonadati</taxon>
        <taxon>Pseudomonadota</taxon>
        <taxon>Betaproteobacteria</taxon>
        <taxon>Burkholderiales</taxon>
        <taxon>Oxalobacteraceae</taxon>
        <taxon>Telluria group</taxon>
        <taxon>Pseudoduganella</taxon>
    </lineage>
</organism>
<evidence type="ECO:0000259" key="4">
    <source>
        <dbReference type="PROSITE" id="PS50110"/>
    </source>
</evidence>
<dbReference type="PROSITE" id="PS50110">
    <property type="entry name" value="RESPONSE_REGULATORY"/>
    <property type="match status" value="1"/>
</dbReference>
<name>A0A6I3XIM7_9BURK</name>
<accession>A0A6I3XIM7</accession>
<feature type="modified residue" description="4-aspartylphosphate" evidence="2">
    <location>
        <position position="57"/>
    </location>
</feature>
<gene>
    <name evidence="6" type="ORF">GJV26_13720</name>
</gene>
<dbReference type="EMBL" id="WNWM01000002">
    <property type="protein sequence ID" value="MUI13511.1"/>
    <property type="molecule type" value="Genomic_DNA"/>
</dbReference>
<feature type="domain" description="OmpR/PhoB-type" evidence="5">
    <location>
        <begin position="131"/>
        <end position="228"/>
    </location>
</feature>
<dbReference type="RefSeq" id="WP_155709293.1">
    <property type="nucleotide sequence ID" value="NZ_BMWU01000001.1"/>
</dbReference>
<evidence type="ECO:0000256" key="2">
    <source>
        <dbReference type="PROSITE-ProRule" id="PRU00169"/>
    </source>
</evidence>
<dbReference type="PANTHER" id="PTHR48111:SF37">
    <property type="entry name" value="RESPONSE REGULATOR PROTEIN CARR"/>
    <property type="match status" value="1"/>
</dbReference>
<feature type="DNA-binding region" description="OmpR/PhoB-type" evidence="3">
    <location>
        <begin position="131"/>
        <end position="228"/>
    </location>
</feature>
<dbReference type="Gene3D" id="1.10.10.10">
    <property type="entry name" value="Winged helix-like DNA-binding domain superfamily/Winged helix DNA-binding domain"/>
    <property type="match status" value="1"/>
</dbReference>
<dbReference type="InterPro" id="IPR039420">
    <property type="entry name" value="WalR-like"/>
</dbReference>
<dbReference type="Pfam" id="PF00072">
    <property type="entry name" value="Response_reg"/>
    <property type="match status" value="1"/>
</dbReference>
<dbReference type="AlphaFoldDB" id="A0A6I3XIM7"/>
<dbReference type="PROSITE" id="PS51755">
    <property type="entry name" value="OMPR_PHOB"/>
    <property type="match status" value="1"/>
</dbReference>
<feature type="domain" description="Response regulatory" evidence="4">
    <location>
        <begin position="8"/>
        <end position="123"/>
    </location>
</feature>
<comment type="caution">
    <text evidence="6">The sequence shown here is derived from an EMBL/GenBank/DDBJ whole genome shotgun (WGS) entry which is preliminary data.</text>
</comment>
<reference evidence="6 7" key="1">
    <citation type="submission" date="2019-11" db="EMBL/GenBank/DDBJ databases">
        <title>Draft Genome Sequences of Six Type Strains of the Genus Massilia.</title>
        <authorList>
            <person name="Miess H."/>
            <person name="Frediansyah A."/>
            <person name="Goeker M."/>
            <person name="Gross H."/>
        </authorList>
    </citation>
    <scope>NUCLEOTIDE SEQUENCE [LARGE SCALE GENOMIC DNA]</scope>
    <source>
        <strain evidence="6 7">DSM 17513</strain>
    </source>
</reference>
<dbReference type="SUPFAM" id="SSF52172">
    <property type="entry name" value="CheY-like"/>
    <property type="match status" value="1"/>
</dbReference>
<dbReference type="GO" id="GO:0000156">
    <property type="term" value="F:phosphorelay response regulator activity"/>
    <property type="evidence" value="ECO:0007669"/>
    <property type="project" value="TreeGrafter"/>
</dbReference>
<sequence length="234" mass="25620">MTNRSALTILVVEDHPTIARQVVQFLDGLKWQTDHAATGALAIELATRESYDVVLLDLNLPDMDGLDVCRAIKARAPRNVPVLMLTARDAFEDKARGFHGGADDYLTKPFDLRELALRCEALARRGQLHVGQELSVGPLTLLPRDRRALCHGMPVTLTQAGFRILFTLCTAHPHAVSRSALMHELWGTNPPDSDALKSHIYALRRQLALAGAPDIIGTIPQLGYRLQPAAAADV</sequence>
<dbReference type="GO" id="GO:0006355">
    <property type="term" value="P:regulation of DNA-templated transcription"/>
    <property type="evidence" value="ECO:0007669"/>
    <property type="project" value="InterPro"/>
</dbReference>
<dbReference type="InterPro" id="IPR001867">
    <property type="entry name" value="OmpR/PhoB-type_DNA-bd"/>
</dbReference>
<dbReference type="PANTHER" id="PTHR48111">
    <property type="entry name" value="REGULATOR OF RPOS"/>
    <property type="match status" value="1"/>
</dbReference>
<evidence type="ECO:0000256" key="3">
    <source>
        <dbReference type="PROSITE-ProRule" id="PRU01091"/>
    </source>
</evidence>
<evidence type="ECO:0000313" key="7">
    <source>
        <dbReference type="Proteomes" id="UP000431684"/>
    </source>
</evidence>
<dbReference type="GO" id="GO:0032993">
    <property type="term" value="C:protein-DNA complex"/>
    <property type="evidence" value="ECO:0007669"/>
    <property type="project" value="TreeGrafter"/>
</dbReference>
<dbReference type="SMART" id="SM00862">
    <property type="entry name" value="Trans_reg_C"/>
    <property type="match status" value="1"/>
</dbReference>
<dbReference type="Pfam" id="PF00486">
    <property type="entry name" value="Trans_reg_C"/>
    <property type="match status" value="1"/>
</dbReference>
<dbReference type="SMART" id="SM00448">
    <property type="entry name" value="REC"/>
    <property type="match status" value="1"/>
</dbReference>
<dbReference type="InterPro" id="IPR001789">
    <property type="entry name" value="Sig_transdc_resp-reg_receiver"/>
</dbReference>
<dbReference type="GO" id="GO:0000976">
    <property type="term" value="F:transcription cis-regulatory region binding"/>
    <property type="evidence" value="ECO:0007669"/>
    <property type="project" value="TreeGrafter"/>
</dbReference>
<keyword evidence="1 3" id="KW-0238">DNA-binding</keyword>
<proteinExistence type="predicted"/>
<dbReference type="Gene3D" id="3.40.50.2300">
    <property type="match status" value="1"/>
</dbReference>
<keyword evidence="7" id="KW-1185">Reference proteome</keyword>
<dbReference type="Gene3D" id="6.10.250.690">
    <property type="match status" value="1"/>
</dbReference>
<evidence type="ECO:0000259" key="5">
    <source>
        <dbReference type="PROSITE" id="PS51755"/>
    </source>
</evidence>
<dbReference type="CDD" id="cd00383">
    <property type="entry name" value="trans_reg_C"/>
    <property type="match status" value="1"/>
</dbReference>